<name>A0A423VV62_9PEZI</name>
<keyword evidence="2" id="KW-0472">Membrane</keyword>
<feature type="region of interest" description="Disordered" evidence="1">
    <location>
        <begin position="174"/>
        <end position="222"/>
    </location>
</feature>
<dbReference type="AlphaFoldDB" id="A0A423VV62"/>
<sequence>MELTHAHALQERQDPSAISYGATATVFGIFAICLAVTGPMIWILVWMRNDDNPDHIRRQLQRQGVFLPTATTTTTTDQSTQDRPQKSLLLAGKLQLIASRLRGYAVTAGHALVPRCQQVYVKLQECLAKLSPTSLRRRNTHTNTATIADSTYDLPIMRKPAWQRLAGSYTSGTIGRSKNVVGDEEESRSRVDADDDAKVVDKAGDTWRSGGGGGDDVDVDVQKPKPVLAVGWAA</sequence>
<dbReference type="Proteomes" id="UP000283895">
    <property type="component" value="Unassembled WGS sequence"/>
</dbReference>
<feature type="transmembrane region" description="Helical" evidence="2">
    <location>
        <begin position="20"/>
        <end position="47"/>
    </location>
</feature>
<protein>
    <submittedName>
        <fullName evidence="3">Uncharacterized protein</fullName>
    </submittedName>
</protein>
<evidence type="ECO:0000256" key="2">
    <source>
        <dbReference type="SAM" id="Phobius"/>
    </source>
</evidence>
<reference evidence="3 4" key="1">
    <citation type="submission" date="2015-09" db="EMBL/GenBank/DDBJ databases">
        <title>Host preference determinants of Valsa canker pathogens revealed by comparative genomics.</title>
        <authorList>
            <person name="Yin Z."/>
            <person name="Huang L."/>
        </authorList>
    </citation>
    <scope>NUCLEOTIDE SEQUENCE [LARGE SCALE GENOMIC DNA]</scope>
    <source>
        <strain evidence="3 4">03-1</strain>
    </source>
</reference>
<feature type="compositionally biased region" description="Basic and acidic residues" evidence="1">
    <location>
        <begin position="187"/>
        <end position="205"/>
    </location>
</feature>
<dbReference type="OrthoDB" id="5243033at2759"/>
<proteinExistence type="predicted"/>
<evidence type="ECO:0000313" key="4">
    <source>
        <dbReference type="Proteomes" id="UP000283895"/>
    </source>
</evidence>
<accession>A0A423VV62</accession>
<comment type="caution">
    <text evidence="3">The sequence shown here is derived from an EMBL/GenBank/DDBJ whole genome shotgun (WGS) entry which is preliminary data.</text>
</comment>
<keyword evidence="2" id="KW-1133">Transmembrane helix</keyword>
<dbReference type="EMBL" id="LKEA01000038">
    <property type="protein sequence ID" value="ROV94967.1"/>
    <property type="molecule type" value="Genomic_DNA"/>
</dbReference>
<organism evidence="3 4">
    <name type="scientific">Cytospora schulzeri</name>
    <dbReference type="NCBI Taxonomy" id="448051"/>
    <lineage>
        <taxon>Eukaryota</taxon>
        <taxon>Fungi</taxon>
        <taxon>Dikarya</taxon>
        <taxon>Ascomycota</taxon>
        <taxon>Pezizomycotina</taxon>
        <taxon>Sordariomycetes</taxon>
        <taxon>Sordariomycetidae</taxon>
        <taxon>Diaporthales</taxon>
        <taxon>Cytosporaceae</taxon>
        <taxon>Cytospora</taxon>
    </lineage>
</organism>
<evidence type="ECO:0000256" key="1">
    <source>
        <dbReference type="SAM" id="MobiDB-lite"/>
    </source>
</evidence>
<gene>
    <name evidence="3" type="ORF">VMCG_08325</name>
</gene>
<keyword evidence="4" id="KW-1185">Reference proteome</keyword>
<keyword evidence="2" id="KW-0812">Transmembrane</keyword>
<evidence type="ECO:0000313" key="3">
    <source>
        <dbReference type="EMBL" id="ROV94967.1"/>
    </source>
</evidence>